<evidence type="ECO:0000256" key="4">
    <source>
        <dbReference type="ARBA" id="ARBA00011965"/>
    </source>
</evidence>
<dbReference type="CDD" id="cd05658">
    <property type="entry name" value="M18_DAP"/>
    <property type="match status" value="1"/>
</dbReference>
<keyword evidence="10 11" id="KW-0482">Metalloprotease</keyword>
<dbReference type="FunFam" id="2.30.250.10:FF:000001">
    <property type="entry name" value="Aspartyl aminopeptidase 1"/>
    <property type="match status" value="1"/>
</dbReference>
<keyword evidence="5 11" id="KW-0031">Aminopeptidase</keyword>
<dbReference type="STRING" id="2903.R1D2P8"/>
<keyword evidence="9 11" id="KW-0862">Zinc</keyword>
<dbReference type="GO" id="GO:0005737">
    <property type="term" value="C:cytoplasm"/>
    <property type="evidence" value="ECO:0007669"/>
    <property type="project" value="UniProtKB-ARBA"/>
</dbReference>
<sequence length="495" mass="53322">MAEVSLAQATCKFIDECPTPFHLCAETGALLKAAGFTEIAEDGAWRPLLKPGGSYFYTRAGTTLVAFHVGAAFEAGNGINVVGGHTDSPVLKLKPSSKKSAHGYLQLNVETYGGGLWHTWFDRELTLAGSVIVKQADGSFARRLLFVRRPLMRVPSLCIHLRTAEEREKFAPNKETHLAPILACAVSEALNADKPSASSLGGRHAPELLRRLSRTLPATSGDVLDFDLTLCDTQPSATRDYARDWGADEFLSAPRLDNQLTCYLAMLALIDHAKEAPPSQPDVAMIALFDHEEVGSGSAQGACSTVMSDALQRVSSCFAPDERHASVEALSKTARRSFLMAADLAHAVHPNYAEKHEKEHAPKLNSGTVIKSNDNQRYATNDATGFVVRELARLAGLTVQEFMVKNDCPCGSTIGPLISQSTGLRTVDIGAPCLSMHSIRETVGVADVENYLQLMKAFFGRFAELEGKCNFGLEFGAVRLASMSVCQPSVKAPAA</sequence>
<dbReference type="GO" id="GO:0008270">
    <property type="term" value="F:zinc ion binding"/>
    <property type="evidence" value="ECO:0007669"/>
    <property type="project" value="InterPro"/>
</dbReference>
<evidence type="ECO:0000256" key="1">
    <source>
        <dbReference type="ARBA" id="ARBA00001335"/>
    </source>
</evidence>
<dbReference type="GO" id="GO:0008237">
    <property type="term" value="F:metallopeptidase activity"/>
    <property type="evidence" value="ECO:0007669"/>
    <property type="project" value="UniProtKB-KW"/>
</dbReference>
<dbReference type="KEGG" id="ehx:EMIHUDRAFT_426835"/>
<keyword evidence="8 11" id="KW-0378">Hydrolase</keyword>
<evidence type="ECO:0000256" key="5">
    <source>
        <dbReference type="ARBA" id="ARBA00022438"/>
    </source>
</evidence>
<comment type="cofactor">
    <cofactor evidence="2">
        <name>Zn(2+)</name>
        <dbReference type="ChEBI" id="CHEBI:29105"/>
    </cofactor>
</comment>
<organism evidence="12 13">
    <name type="scientific">Emiliania huxleyi (strain CCMP1516)</name>
    <dbReference type="NCBI Taxonomy" id="280463"/>
    <lineage>
        <taxon>Eukaryota</taxon>
        <taxon>Haptista</taxon>
        <taxon>Haptophyta</taxon>
        <taxon>Prymnesiophyceae</taxon>
        <taxon>Isochrysidales</taxon>
        <taxon>Noelaerhabdaceae</taxon>
        <taxon>Emiliania</taxon>
    </lineage>
</organism>
<dbReference type="SUPFAM" id="SSF101821">
    <property type="entry name" value="Aminopeptidase/glucanase lid domain"/>
    <property type="match status" value="1"/>
</dbReference>
<evidence type="ECO:0000313" key="13">
    <source>
        <dbReference type="Proteomes" id="UP000013827"/>
    </source>
</evidence>
<dbReference type="GO" id="GO:0006508">
    <property type="term" value="P:proteolysis"/>
    <property type="evidence" value="ECO:0007669"/>
    <property type="project" value="UniProtKB-KW"/>
</dbReference>
<reference evidence="12" key="2">
    <citation type="submission" date="2024-10" db="UniProtKB">
        <authorList>
            <consortium name="EnsemblProtists"/>
        </authorList>
    </citation>
    <scope>IDENTIFICATION</scope>
</reference>
<evidence type="ECO:0000256" key="3">
    <source>
        <dbReference type="ARBA" id="ARBA00008290"/>
    </source>
</evidence>
<dbReference type="InterPro" id="IPR023358">
    <property type="entry name" value="Peptidase_M18_dom2"/>
</dbReference>
<evidence type="ECO:0000313" key="12">
    <source>
        <dbReference type="EnsemblProtists" id="EOD29322"/>
    </source>
</evidence>
<proteinExistence type="inferred from homology"/>
<dbReference type="AlphaFoldDB" id="A0A0D3K0N7"/>
<dbReference type="InterPro" id="IPR001948">
    <property type="entry name" value="Peptidase_M18"/>
</dbReference>
<protein>
    <recommendedName>
        <fullName evidence="4">aspartyl aminopeptidase</fullName>
        <ecNumber evidence="4">3.4.11.21</ecNumber>
    </recommendedName>
</protein>
<evidence type="ECO:0000256" key="2">
    <source>
        <dbReference type="ARBA" id="ARBA00001947"/>
    </source>
</evidence>
<dbReference type="eggNOG" id="KOG2596">
    <property type="taxonomic scope" value="Eukaryota"/>
</dbReference>
<accession>A0A0D3K0N7</accession>
<evidence type="ECO:0000256" key="11">
    <source>
        <dbReference type="RuleBase" id="RU004386"/>
    </source>
</evidence>
<comment type="catalytic activity">
    <reaction evidence="1">
        <text>Release of an N-terminal aspartate or glutamate from a peptide, with a preference for aspartate.</text>
        <dbReference type="EC" id="3.4.11.21"/>
    </reaction>
</comment>
<dbReference type="PANTHER" id="PTHR28570">
    <property type="entry name" value="ASPARTYL AMINOPEPTIDASE"/>
    <property type="match status" value="1"/>
</dbReference>
<dbReference type="GeneID" id="19046671"/>
<name>A0A0D3K0N7_EMIH1</name>
<dbReference type="EnsemblProtists" id="EOD29322">
    <property type="protein sequence ID" value="EOD29322"/>
    <property type="gene ID" value="EMIHUDRAFT_426835"/>
</dbReference>
<dbReference type="HOGENOM" id="CLU_019532_2_0_1"/>
<evidence type="ECO:0000256" key="8">
    <source>
        <dbReference type="ARBA" id="ARBA00022801"/>
    </source>
</evidence>
<dbReference type="Proteomes" id="UP000013827">
    <property type="component" value="Unassembled WGS sequence"/>
</dbReference>
<keyword evidence="7 11" id="KW-0479">Metal-binding</keyword>
<comment type="similarity">
    <text evidence="3 11">Belongs to the peptidase M18 family.</text>
</comment>
<dbReference type="Pfam" id="PF02127">
    <property type="entry name" value="Peptidase_M18"/>
    <property type="match status" value="1"/>
</dbReference>
<evidence type="ECO:0000256" key="9">
    <source>
        <dbReference type="ARBA" id="ARBA00022833"/>
    </source>
</evidence>
<evidence type="ECO:0000256" key="6">
    <source>
        <dbReference type="ARBA" id="ARBA00022670"/>
    </source>
</evidence>
<dbReference type="PaxDb" id="2903-EOD29322"/>
<dbReference type="NCBIfam" id="NF002759">
    <property type="entry name" value="PRK02813.1"/>
    <property type="match status" value="1"/>
</dbReference>
<dbReference type="SUPFAM" id="SSF53187">
    <property type="entry name" value="Zn-dependent exopeptidases"/>
    <property type="match status" value="1"/>
</dbReference>
<dbReference type="Gene3D" id="2.30.250.10">
    <property type="entry name" value="Aminopeptidase i, Domain 2"/>
    <property type="match status" value="1"/>
</dbReference>
<dbReference type="EC" id="3.4.11.21" evidence="4"/>
<dbReference type="RefSeq" id="XP_005781751.1">
    <property type="nucleotide sequence ID" value="XM_005781694.1"/>
</dbReference>
<evidence type="ECO:0000256" key="10">
    <source>
        <dbReference type="ARBA" id="ARBA00023049"/>
    </source>
</evidence>
<dbReference type="GO" id="GO:0004177">
    <property type="term" value="F:aminopeptidase activity"/>
    <property type="evidence" value="ECO:0007669"/>
    <property type="project" value="UniProtKB-KW"/>
</dbReference>
<dbReference type="Gene3D" id="3.40.630.10">
    <property type="entry name" value="Zn peptidases"/>
    <property type="match status" value="2"/>
</dbReference>
<dbReference type="PRINTS" id="PR00932">
    <property type="entry name" value="AMINO1PTASE"/>
</dbReference>
<keyword evidence="6 11" id="KW-0645">Protease</keyword>
<keyword evidence="13" id="KW-1185">Reference proteome</keyword>
<evidence type="ECO:0000256" key="7">
    <source>
        <dbReference type="ARBA" id="ARBA00022723"/>
    </source>
</evidence>
<reference evidence="13" key="1">
    <citation type="journal article" date="2013" name="Nature">
        <title>Pan genome of the phytoplankton Emiliania underpins its global distribution.</title>
        <authorList>
            <person name="Read B.A."/>
            <person name="Kegel J."/>
            <person name="Klute M.J."/>
            <person name="Kuo A."/>
            <person name="Lefebvre S.C."/>
            <person name="Maumus F."/>
            <person name="Mayer C."/>
            <person name="Miller J."/>
            <person name="Monier A."/>
            <person name="Salamov A."/>
            <person name="Young J."/>
            <person name="Aguilar M."/>
            <person name="Claverie J.M."/>
            <person name="Frickenhaus S."/>
            <person name="Gonzalez K."/>
            <person name="Herman E.K."/>
            <person name="Lin Y.C."/>
            <person name="Napier J."/>
            <person name="Ogata H."/>
            <person name="Sarno A.F."/>
            <person name="Shmutz J."/>
            <person name="Schroeder D."/>
            <person name="de Vargas C."/>
            <person name="Verret F."/>
            <person name="von Dassow P."/>
            <person name="Valentin K."/>
            <person name="Van de Peer Y."/>
            <person name="Wheeler G."/>
            <person name="Dacks J.B."/>
            <person name="Delwiche C.F."/>
            <person name="Dyhrman S.T."/>
            <person name="Glockner G."/>
            <person name="John U."/>
            <person name="Richards T."/>
            <person name="Worden A.Z."/>
            <person name="Zhang X."/>
            <person name="Grigoriev I.V."/>
            <person name="Allen A.E."/>
            <person name="Bidle K."/>
            <person name="Borodovsky M."/>
            <person name="Bowler C."/>
            <person name="Brownlee C."/>
            <person name="Cock J.M."/>
            <person name="Elias M."/>
            <person name="Gladyshev V.N."/>
            <person name="Groth M."/>
            <person name="Guda C."/>
            <person name="Hadaegh A."/>
            <person name="Iglesias-Rodriguez M.D."/>
            <person name="Jenkins J."/>
            <person name="Jones B.M."/>
            <person name="Lawson T."/>
            <person name="Leese F."/>
            <person name="Lindquist E."/>
            <person name="Lobanov A."/>
            <person name="Lomsadze A."/>
            <person name="Malik S.B."/>
            <person name="Marsh M.E."/>
            <person name="Mackinder L."/>
            <person name="Mock T."/>
            <person name="Mueller-Roeber B."/>
            <person name="Pagarete A."/>
            <person name="Parker M."/>
            <person name="Probert I."/>
            <person name="Quesneville H."/>
            <person name="Raines C."/>
            <person name="Rensing S.A."/>
            <person name="Riano-Pachon D.M."/>
            <person name="Richier S."/>
            <person name="Rokitta S."/>
            <person name="Shiraiwa Y."/>
            <person name="Soanes D.M."/>
            <person name="van der Giezen M."/>
            <person name="Wahlund T.M."/>
            <person name="Williams B."/>
            <person name="Wilson W."/>
            <person name="Wolfe G."/>
            <person name="Wurch L.L."/>
        </authorList>
    </citation>
    <scope>NUCLEOTIDE SEQUENCE</scope>
</reference>
<dbReference type="PANTHER" id="PTHR28570:SF3">
    <property type="entry name" value="ASPARTYL AMINOPEPTIDASE"/>
    <property type="match status" value="1"/>
</dbReference>
<dbReference type="OMA" id="GPILKVN"/>